<dbReference type="InterPro" id="IPR011712">
    <property type="entry name" value="Sig_transdc_His_kin_sub3_dim/P"/>
</dbReference>
<evidence type="ECO:0000256" key="7">
    <source>
        <dbReference type="ARBA" id="ARBA00022840"/>
    </source>
</evidence>
<dbReference type="Gene3D" id="1.20.5.1930">
    <property type="match status" value="1"/>
</dbReference>
<proteinExistence type="predicted"/>
<sequence>MGPGTVRPAVALPARLELVAGWARSRPRRVDLLLAAVLTLVVGSASVSALLDGGPPAGWTAVQVAAAVLAPAALAARRWSPALSFGLVSVPLAVSELVPGLPAEQPFLPAAVVFPIALYSYCAYGGPRAPRAGVAVGAVGALLIAGRAAFDADPGDTRALLGALLLLGFLLAVVAAAWSFGLFRTVRAVYLDTLEERARLAEAEREDQSRRAVRQERDRIARELHDVVAHSLSVIVTQAQGAAYVAASRPDRAVLALDTIAETGRDALADMRGLLGVLRDDPAGTADRPGIPG</sequence>
<dbReference type="GO" id="GO:0016020">
    <property type="term" value="C:membrane"/>
    <property type="evidence" value="ECO:0007669"/>
    <property type="project" value="InterPro"/>
</dbReference>
<comment type="catalytic activity">
    <reaction evidence="1">
        <text>ATP + protein L-histidine = ADP + protein N-phospho-L-histidine.</text>
        <dbReference type="EC" id="2.7.13.3"/>
    </reaction>
</comment>
<protein>
    <recommendedName>
        <fullName evidence="2">histidine kinase</fullName>
        <ecNumber evidence="2">2.7.13.3</ecNumber>
    </recommendedName>
</protein>
<feature type="non-terminal residue" evidence="13">
    <location>
        <position position="293"/>
    </location>
</feature>
<evidence type="ECO:0000256" key="2">
    <source>
        <dbReference type="ARBA" id="ARBA00012438"/>
    </source>
</evidence>
<evidence type="ECO:0000256" key="10">
    <source>
        <dbReference type="SAM" id="Phobius"/>
    </source>
</evidence>
<name>A0A6J4IW94_9ACTN</name>
<evidence type="ECO:0000256" key="8">
    <source>
        <dbReference type="ARBA" id="ARBA00023012"/>
    </source>
</evidence>
<dbReference type="PANTHER" id="PTHR24421">
    <property type="entry name" value="NITRATE/NITRITE SENSOR PROTEIN NARX-RELATED"/>
    <property type="match status" value="1"/>
</dbReference>
<dbReference type="InterPro" id="IPR050482">
    <property type="entry name" value="Sensor_HK_TwoCompSys"/>
</dbReference>
<dbReference type="EC" id="2.7.13.3" evidence="2"/>
<keyword evidence="6" id="KW-0418">Kinase</keyword>
<evidence type="ECO:0000256" key="3">
    <source>
        <dbReference type="ARBA" id="ARBA00022553"/>
    </source>
</evidence>
<keyword evidence="10" id="KW-0472">Membrane</keyword>
<evidence type="ECO:0000256" key="1">
    <source>
        <dbReference type="ARBA" id="ARBA00000085"/>
    </source>
</evidence>
<feature type="transmembrane region" description="Helical" evidence="10">
    <location>
        <begin position="132"/>
        <end position="150"/>
    </location>
</feature>
<dbReference type="EMBL" id="CADCTP010000231">
    <property type="protein sequence ID" value="CAA9263348.1"/>
    <property type="molecule type" value="Genomic_DNA"/>
</dbReference>
<feature type="domain" description="Signal transduction histidine kinase subgroup 3 dimerisation and phosphoacceptor" evidence="11">
    <location>
        <begin position="216"/>
        <end position="281"/>
    </location>
</feature>
<evidence type="ECO:0000259" key="11">
    <source>
        <dbReference type="Pfam" id="PF07730"/>
    </source>
</evidence>
<keyword evidence="4" id="KW-0808">Transferase</keyword>
<reference evidence="13" key="1">
    <citation type="submission" date="2020-02" db="EMBL/GenBank/DDBJ databases">
        <authorList>
            <person name="Meier V. D."/>
        </authorList>
    </citation>
    <scope>NUCLEOTIDE SEQUENCE</scope>
    <source>
        <strain evidence="13">AVDCRST_MAG41</strain>
    </source>
</reference>
<feature type="transmembrane region" description="Helical" evidence="10">
    <location>
        <begin position="32"/>
        <end position="51"/>
    </location>
</feature>
<keyword evidence="3" id="KW-0597">Phosphoprotein</keyword>
<evidence type="ECO:0000313" key="13">
    <source>
        <dbReference type="EMBL" id="CAA9263348.1"/>
    </source>
</evidence>
<gene>
    <name evidence="13" type="ORF">AVDCRST_MAG41-2469</name>
</gene>
<keyword evidence="5" id="KW-0547">Nucleotide-binding</keyword>
<dbReference type="InterPro" id="IPR055558">
    <property type="entry name" value="DUF7134"/>
</dbReference>
<keyword evidence="10" id="KW-0812">Transmembrane</keyword>
<keyword evidence="7" id="KW-0067">ATP-binding</keyword>
<dbReference type="GO" id="GO:0005524">
    <property type="term" value="F:ATP binding"/>
    <property type="evidence" value="ECO:0007669"/>
    <property type="project" value="UniProtKB-KW"/>
</dbReference>
<dbReference type="PANTHER" id="PTHR24421:SF10">
    <property type="entry name" value="NITRATE_NITRITE SENSOR PROTEIN NARQ"/>
    <property type="match status" value="1"/>
</dbReference>
<evidence type="ECO:0000256" key="6">
    <source>
        <dbReference type="ARBA" id="ARBA00022777"/>
    </source>
</evidence>
<feature type="transmembrane region" description="Helical" evidence="10">
    <location>
        <begin position="107"/>
        <end position="125"/>
    </location>
</feature>
<keyword evidence="10" id="KW-1133">Transmembrane helix</keyword>
<dbReference type="AlphaFoldDB" id="A0A6J4IW94"/>
<dbReference type="Pfam" id="PF23539">
    <property type="entry name" value="DUF7134"/>
    <property type="match status" value="1"/>
</dbReference>
<keyword evidence="9" id="KW-0175">Coiled coil</keyword>
<evidence type="ECO:0000259" key="12">
    <source>
        <dbReference type="Pfam" id="PF23539"/>
    </source>
</evidence>
<feature type="domain" description="DUF7134" evidence="12">
    <location>
        <begin position="21"/>
        <end position="187"/>
    </location>
</feature>
<keyword evidence="8" id="KW-0902">Two-component regulatory system</keyword>
<accession>A0A6J4IW94</accession>
<dbReference type="GO" id="GO:0000155">
    <property type="term" value="F:phosphorelay sensor kinase activity"/>
    <property type="evidence" value="ECO:0007669"/>
    <property type="project" value="InterPro"/>
</dbReference>
<dbReference type="GO" id="GO:0046983">
    <property type="term" value="F:protein dimerization activity"/>
    <property type="evidence" value="ECO:0007669"/>
    <property type="project" value="InterPro"/>
</dbReference>
<evidence type="ECO:0000256" key="5">
    <source>
        <dbReference type="ARBA" id="ARBA00022741"/>
    </source>
</evidence>
<evidence type="ECO:0000256" key="4">
    <source>
        <dbReference type="ARBA" id="ARBA00022679"/>
    </source>
</evidence>
<evidence type="ECO:0000256" key="9">
    <source>
        <dbReference type="SAM" id="Coils"/>
    </source>
</evidence>
<organism evidence="13">
    <name type="scientific">uncultured Mycobacteriales bacterium</name>
    <dbReference type="NCBI Taxonomy" id="581187"/>
    <lineage>
        <taxon>Bacteria</taxon>
        <taxon>Bacillati</taxon>
        <taxon>Actinomycetota</taxon>
        <taxon>Actinomycetes</taxon>
        <taxon>Mycobacteriales</taxon>
        <taxon>environmental samples</taxon>
    </lineage>
</organism>
<feature type="coiled-coil region" evidence="9">
    <location>
        <begin position="191"/>
        <end position="218"/>
    </location>
</feature>
<dbReference type="Pfam" id="PF07730">
    <property type="entry name" value="HisKA_3"/>
    <property type="match status" value="1"/>
</dbReference>
<feature type="transmembrane region" description="Helical" evidence="10">
    <location>
        <begin position="162"/>
        <end position="183"/>
    </location>
</feature>